<keyword evidence="2" id="KW-1133">Transmembrane helix</keyword>
<evidence type="ECO:0000313" key="4">
    <source>
        <dbReference type="Proteomes" id="UP000244755"/>
    </source>
</evidence>
<evidence type="ECO:0000313" key="3">
    <source>
        <dbReference type="EMBL" id="AWB22283.1"/>
    </source>
</evidence>
<proteinExistence type="predicted"/>
<dbReference type="KEGG" id="mee:DA075_16270"/>
<evidence type="ECO:0008006" key="5">
    <source>
        <dbReference type="Google" id="ProtNLM"/>
    </source>
</evidence>
<dbReference type="Gene3D" id="1.10.150.320">
    <property type="entry name" value="Photosystem II 12 kDa extrinsic protein"/>
    <property type="match status" value="1"/>
</dbReference>
<dbReference type="AlphaFoldDB" id="A0A2R4WL68"/>
<gene>
    <name evidence="3" type="ORF">DA075_16270</name>
</gene>
<feature type="region of interest" description="Disordered" evidence="1">
    <location>
        <begin position="34"/>
        <end position="137"/>
    </location>
</feature>
<name>A0A2R4WL68_9HYPH</name>
<feature type="compositionally biased region" description="Pro residues" evidence="1">
    <location>
        <begin position="88"/>
        <end position="119"/>
    </location>
</feature>
<dbReference type="SUPFAM" id="SSF81585">
    <property type="entry name" value="PsbU/PolX domain-like"/>
    <property type="match status" value="1"/>
</dbReference>
<evidence type="ECO:0000256" key="2">
    <source>
        <dbReference type="SAM" id="Phobius"/>
    </source>
</evidence>
<keyword evidence="2" id="KW-0472">Membrane</keyword>
<feature type="compositionally biased region" description="Low complexity" evidence="1">
    <location>
        <begin position="75"/>
        <end position="87"/>
    </location>
</feature>
<keyword evidence="4" id="KW-1185">Reference proteome</keyword>
<evidence type="ECO:0000256" key="1">
    <source>
        <dbReference type="SAM" id="MobiDB-lite"/>
    </source>
</evidence>
<dbReference type="Proteomes" id="UP000244755">
    <property type="component" value="Chromosome 1"/>
</dbReference>
<dbReference type="Pfam" id="PF12836">
    <property type="entry name" value="HHH_3"/>
    <property type="match status" value="1"/>
</dbReference>
<sequence length="195" mass="19930">MLTGSAITRALVIVVLAAGLAGLWQFLMPRATGPNLSEPPKRTEAGRSVAPPAPTSETGDQVRSVYPGPRPADPPASRAAPVAEAPPVTSPAPVPAPAPAPAPVPTPSPPPVFSPPAFTPPVETTEPAEPPAQPTAGTVDLNTASLAELNGLRGGGMIGKAIIAKRPYASPGDLLSKRVLSRATYERIKDQITVR</sequence>
<accession>A0A2R4WL68</accession>
<protein>
    <recommendedName>
        <fullName evidence="5">Helix-hairpin-helix domain-containing protein</fullName>
    </recommendedName>
</protein>
<organism evidence="3 4">
    <name type="scientific">Methylobacterium currus</name>
    <dbReference type="NCBI Taxonomy" id="2051553"/>
    <lineage>
        <taxon>Bacteria</taxon>
        <taxon>Pseudomonadati</taxon>
        <taxon>Pseudomonadota</taxon>
        <taxon>Alphaproteobacteria</taxon>
        <taxon>Hyphomicrobiales</taxon>
        <taxon>Methylobacteriaceae</taxon>
        <taxon>Methylobacterium</taxon>
    </lineage>
</organism>
<feature type="transmembrane region" description="Helical" evidence="2">
    <location>
        <begin position="6"/>
        <end position="27"/>
    </location>
</feature>
<dbReference type="EMBL" id="CP028843">
    <property type="protein sequence ID" value="AWB22283.1"/>
    <property type="molecule type" value="Genomic_DNA"/>
</dbReference>
<dbReference type="OrthoDB" id="8020568at2"/>
<dbReference type="RefSeq" id="WP_099954118.1">
    <property type="nucleotide sequence ID" value="NZ_CP028843.1"/>
</dbReference>
<reference evidence="3 4" key="1">
    <citation type="submission" date="2018-04" db="EMBL/GenBank/DDBJ databases">
        <title>Methylobacterium sp. PR1016A genome.</title>
        <authorList>
            <person name="Park W."/>
        </authorList>
    </citation>
    <scope>NUCLEOTIDE SEQUENCE [LARGE SCALE GENOMIC DNA]</scope>
    <source>
        <strain evidence="3 4">PR1016A</strain>
    </source>
</reference>
<keyword evidence="2" id="KW-0812">Transmembrane</keyword>